<dbReference type="PROSITE" id="PS50826">
    <property type="entry name" value="RUN"/>
    <property type="match status" value="1"/>
</dbReference>
<accession>A0A226E0N2</accession>
<reference evidence="8 9" key="1">
    <citation type="submission" date="2015-12" db="EMBL/GenBank/DDBJ databases">
        <title>The genome of Folsomia candida.</title>
        <authorList>
            <person name="Faddeeva A."/>
            <person name="Derks M.F."/>
            <person name="Anvar Y."/>
            <person name="Smit S."/>
            <person name="Van Straalen N."/>
            <person name="Roelofs D."/>
        </authorList>
    </citation>
    <scope>NUCLEOTIDE SEQUENCE [LARGE SCALE GENOMIC DNA]</scope>
    <source>
        <strain evidence="8 9">VU population</strain>
        <tissue evidence="8">Whole body</tissue>
    </source>
</reference>
<dbReference type="PROSITE" id="PS50002">
    <property type="entry name" value="SH3"/>
    <property type="match status" value="1"/>
</dbReference>
<proteinExistence type="inferred from homology"/>
<dbReference type="SUPFAM" id="SSF50044">
    <property type="entry name" value="SH3-domain"/>
    <property type="match status" value="1"/>
</dbReference>
<dbReference type="Proteomes" id="UP000198287">
    <property type="component" value="Unassembled WGS sequence"/>
</dbReference>
<comment type="similarity">
    <text evidence="1">Belongs to the small G protein signaling modulator family.</text>
</comment>
<evidence type="ECO:0000259" key="5">
    <source>
        <dbReference type="PROSITE" id="PS50002"/>
    </source>
</evidence>
<dbReference type="SUPFAM" id="SSF140741">
    <property type="entry name" value="RUN domain-like"/>
    <property type="match status" value="1"/>
</dbReference>
<dbReference type="STRING" id="158441.A0A226E0N2"/>
<dbReference type="InterPro" id="IPR004012">
    <property type="entry name" value="Run_dom"/>
</dbReference>
<dbReference type="EMBL" id="LNIX01000009">
    <property type="protein sequence ID" value="OXA50501.1"/>
    <property type="molecule type" value="Genomic_DNA"/>
</dbReference>
<dbReference type="PANTHER" id="PTHR47219:SF13">
    <property type="entry name" value="RUN AND TBC1 DOMAIN-CONTAINING PROTEIN 3"/>
    <property type="match status" value="1"/>
</dbReference>
<evidence type="ECO:0000313" key="8">
    <source>
        <dbReference type="EMBL" id="OXA50501.1"/>
    </source>
</evidence>
<dbReference type="Gene3D" id="1.20.58.900">
    <property type="match status" value="1"/>
</dbReference>
<dbReference type="FunFam" id="2.30.30.40:FF:000115">
    <property type="entry name" value="Small G protein signaling modulator 3 homolog"/>
    <property type="match status" value="1"/>
</dbReference>
<dbReference type="Pfam" id="PF02759">
    <property type="entry name" value="RUN"/>
    <property type="match status" value="1"/>
</dbReference>
<dbReference type="CDD" id="cd17688">
    <property type="entry name" value="RUN_SGSM3"/>
    <property type="match status" value="1"/>
</dbReference>
<evidence type="ECO:0000259" key="6">
    <source>
        <dbReference type="PROSITE" id="PS50086"/>
    </source>
</evidence>
<evidence type="ECO:0000313" key="9">
    <source>
        <dbReference type="Proteomes" id="UP000198287"/>
    </source>
</evidence>
<dbReference type="GO" id="GO:0031267">
    <property type="term" value="F:small GTPase binding"/>
    <property type="evidence" value="ECO:0007669"/>
    <property type="project" value="TreeGrafter"/>
</dbReference>
<comment type="caution">
    <text evidence="8">The sequence shown here is derived from an EMBL/GenBank/DDBJ whole genome shotgun (WGS) entry which is preliminary data.</text>
</comment>
<dbReference type="InterPro" id="IPR050302">
    <property type="entry name" value="Rab_GAP_TBC_domain"/>
</dbReference>
<dbReference type="Gene3D" id="1.10.8.270">
    <property type="entry name" value="putative rabgap domain of human tbc1 domain family member 14 like domains"/>
    <property type="match status" value="1"/>
</dbReference>
<dbReference type="InterPro" id="IPR036028">
    <property type="entry name" value="SH3-like_dom_sf"/>
</dbReference>
<dbReference type="Gene3D" id="1.10.472.80">
    <property type="entry name" value="Ypt/Rab-GAP domain of gyp1p, domain 3"/>
    <property type="match status" value="1"/>
</dbReference>
<dbReference type="PANTHER" id="PTHR47219">
    <property type="entry name" value="RAB GTPASE-ACTIVATING PROTEIN 1-LIKE"/>
    <property type="match status" value="1"/>
</dbReference>
<dbReference type="InterPro" id="IPR037213">
    <property type="entry name" value="Run_dom_sf"/>
</dbReference>
<dbReference type="AlphaFoldDB" id="A0A226E0N2"/>
<dbReference type="InterPro" id="IPR000195">
    <property type="entry name" value="Rab-GAP-TBC_dom"/>
</dbReference>
<dbReference type="SMART" id="SM00593">
    <property type="entry name" value="RUN"/>
    <property type="match status" value="1"/>
</dbReference>
<protein>
    <recommendedName>
        <fullName evidence="3">RUN and TBC1 domain-containing protein 3</fullName>
    </recommendedName>
</protein>
<dbReference type="InterPro" id="IPR035969">
    <property type="entry name" value="Rab-GAP_TBC_sf"/>
</dbReference>
<dbReference type="InterPro" id="IPR001452">
    <property type="entry name" value="SH3_domain"/>
</dbReference>
<dbReference type="OMA" id="EIVQKWY"/>
<keyword evidence="2 4" id="KW-0728">SH3 domain</keyword>
<dbReference type="SMART" id="SM00326">
    <property type="entry name" value="SH3"/>
    <property type="match status" value="1"/>
</dbReference>
<evidence type="ECO:0000256" key="3">
    <source>
        <dbReference type="ARBA" id="ARBA00030864"/>
    </source>
</evidence>
<dbReference type="SUPFAM" id="SSF47923">
    <property type="entry name" value="Ypt/Rab-GAP domain of gyp1p"/>
    <property type="match status" value="2"/>
</dbReference>
<sequence>MDFAKNLFQASTNDRKGYVGRDTAIKLALVESASDDPENDGDDDDTELFVGSNSERSGLCQAMTPKPGVPFSAVTPSMWPPDLSDEDCGYDELGFRIEEEDGPEQSSKKLLGIPFTEDPSVRLQWLAYLEFSHSREEVHELSWDSIPEKLPLTEKLWEMMTTHAGIPHSLRPQMWCRLSGAFEKKCNPANLPYYKVVRESTRNEYFSYAKHIEKDLFRILPGNGCFCKSDSPGIPRLRRVLRSIAWLYPDVGYCQGFGTVVAHLLLFLEEEDCFWLMSTVIEDILPASYFTSDFLGIRVDALVFGHFLAAHFPEVDALLKEHDIELGLIAFTWFMTLFASVVHVKILLRIWDHLFAEGSMVVFKVMLAMVKLKVKDLLLLKNSAEIFNFLSDLPSELDEFELLEISSFEDVNSNAVEKERKKCFSKVVNDGSVFSTKCRQVKKRDVRRPPKNPSGVSVLKSIFGDFKGHDDLKSKNIRQTEIAIELHEAILAIGRHFMSHDQNYMTVSLDPDFSLDSHAKDHQRFTLGFNNGYKRAKSLVDFERKDDDELGFRKNDIITIVNSKDEHCWVGELNGLRGWFPAKCVQLLDERSKQYCAAGDDSVTDEIADLVRGRLCPALKRIFECGMRKPGTTVGPIHPWLFIEEVALKEIEKDFNSVYSRLVLCKTYRLDEDGKVLSPEELLYRSVELVNRSHEKVQMDVKMRSLICLGINEQVLHLWIEIFCSCSDVITKWYHPWSFLNSPGWIGLKCELRILSQFSFTLNPNWELRMLKEQQKLDVKHGVRDMLVKHHLFSWNL</sequence>
<keyword evidence="9" id="KW-1185">Reference proteome</keyword>
<dbReference type="Pfam" id="PF00566">
    <property type="entry name" value="RabGAP-TBC"/>
    <property type="match status" value="1"/>
</dbReference>
<organism evidence="8 9">
    <name type="scientific">Folsomia candida</name>
    <name type="common">Springtail</name>
    <dbReference type="NCBI Taxonomy" id="158441"/>
    <lineage>
        <taxon>Eukaryota</taxon>
        <taxon>Metazoa</taxon>
        <taxon>Ecdysozoa</taxon>
        <taxon>Arthropoda</taxon>
        <taxon>Hexapoda</taxon>
        <taxon>Collembola</taxon>
        <taxon>Entomobryomorpha</taxon>
        <taxon>Isotomoidea</taxon>
        <taxon>Isotomidae</taxon>
        <taxon>Proisotominae</taxon>
        <taxon>Folsomia</taxon>
    </lineage>
</organism>
<dbReference type="Pfam" id="PF00018">
    <property type="entry name" value="SH3_1"/>
    <property type="match status" value="1"/>
</dbReference>
<feature type="domain" description="RUN" evidence="7">
    <location>
        <begin position="606"/>
        <end position="767"/>
    </location>
</feature>
<evidence type="ECO:0000259" key="7">
    <source>
        <dbReference type="PROSITE" id="PS50826"/>
    </source>
</evidence>
<dbReference type="PROSITE" id="PS50086">
    <property type="entry name" value="TBC_RABGAP"/>
    <property type="match status" value="1"/>
</dbReference>
<gene>
    <name evidence="8" type="ORF">Fcan01_15234</name>
</gene>
<evidence type="ECO:0000256" key="4">
    <source>
        <dbReference type="PROSITE-ProRule" id="PRU00192"/>
    </source>
</evidence>
<name>A0A226E0N2_FOLCA</name>
<feature type="domain" description="SH3" evidence="5">
    <location>
        <begin position="531"/>
        <end position="590"/>
    </location>
</feature>
<evidence type="ECO:0000256" key="2">
    <source>
        <dbReference type="ARBA" id="ARBA00022443"/>
    </source>
</evidence>
<feature type="domain" description="Rab-GAP TBC" evidence="6">
    <location>
        <begin position="165"/>
        <end position="358"/>
    </location>
</feature>
<dbReference type="GO" id="GO:0005096">
    <property type="term" value="F:GTPase activator activity"/>
    <property type="evidence" value="ECO:0007669"/>
    <property type="project" value="TreeGrafter"/>
</dbReference>
<evidence type="ECO:0000256" key="1">
    <source>
        <dbReference type="ARBA" id="ARBA00006296"/>
    </source>
</evidence>
<dbReference type="SMART" id="SM00164">
    <property type="entry name" value="TBC"/>
    <property type="match status" value="1"/>
</dbReference>
<dbReference type="OrthoDB" id="44736at2759"/>